<dbReference type="NCBIfam" id="TIGR02937">
    <property type="entry name" value="sigma70-ECF"/>
    <property type="match status" value="1"/>
</dbReference>
<dbReference type="Gene3D" id="1.10.1740.10">
    <property type="match status" value="1"/>
</dbReference>
<dbReference type="SUPFAM" id="SSF88659">
    <property type="entry name" value="Sigma3 and sigma4 domains of RNA polymerase sigma factors"/>
    <property type="match status" value="1"/>
</dbReference>
<comment type="similarity">
    <text evidence="1">Belongs to the sigma-70 factor family. ECF subfamily.</text>
</comment>
<dbReference type="InterPro" id="IPR036388">
    <property type="entry name" value="WH-like_DNA-bd_sf"/>
</dbReference>
<dbReference type="InterPro" id="IPR013325">
    <property type="entry name" value="RNA_pol_sigma_r2"/>
</dbReference>
<dbReference type="PANTHER" id="PTHR43133">
    <property type="entry name" value="RNA POLYMERASE ECF-TYPE SIGMA FACTO"/>
    <property type="match status" value="1"/>
</dbReference>
<keyword evidence="8" id="KW-1185">Reference proteome</keyword>
<evidence type="ECO:0000313" key="7">
    <source>
        <dbReference type="EMBL" id="WZN44571.1"/>
    </source>
</evidence>
<evidence type="ECO:0000256" key="1">
    <source>
        <dbReference type="ARBA" id="ARBA00010641"/>
    </source>
</evidence>
<dbReference type="RefSeq" id="WP_341839351.1">
    <property type="nucleotide sequence ID" value="NZ_CP149792.1"/>
</dbReference>
<dbReference type="SUPFAM" id="SSF88946">
    <property type="entry name" value="Sigma2 domain of RNA polymerase sigma factors"/>
    <property type="match status" value="1"/>
</dbReference>
<dbReference type="Gene3D" id="1.10.10.10">
    <property type="entry name" value="Winged helix-like DNA-binding domain superfamily/Winged helix DNA-binding domain"/>
    <property type="match status" value="1"/>
</dbReference>
<dbReference type="InterPro" id="IPR014327">
    <property type="entry name" value="RNA_pol_sigma70_bacteroid"/>
</dbReference>
<organism evidence="7 8">
    <name type="scientific">Chitinophaga caseinilytica</name>
    <dbReference type="NCBI Taxonomy" id="2267521"/>
    <lineage>
        <taxon>Bacteria</taxon>
        <taxon>Pseudomonadati</taxon>
        <taxon>Bacteroidota</taxon>
        <taxon>Chitinophagia</taxon>
        <taxon>Chitinophagales</taxon>
        <taxon>Chitinophagaceae</taxon>
        <taxon>Chitinophaga</taxon>
    </lineage>
</organism>
<evidence type="ECO:0000259" key="6">
    <source>
        <dbReference type="Pfam" id="PF08281"/>
    </source>
</evidence>
<evidence type="ECO:0000313" key="8">
    <source>
        <dbReference type="Proteomes" id="UP001449657"/>
    </source>
</evidence>
<evidence type="ECO:0000259" key="5">
    <source>
        <dbReference type="Pfam" id="PF04542"/>
    </source>
</evidence>
<keyword evidence="3" id="KW-0731">Sigma factor</keyword>
<dbReference type="InterPro" id="IPR007627">
    <property type="entry name" value="RNA_pol_sigma70_r2"/>
</dbReference>
<protein>
    <submittedName>
        <fullName evidence="7">RNA polymerase sigma-70 factor</fullName>
    </submittedName>
</protein>
<keyword evidence="4" id="KW-0804">Transcription</keyword>
<dbReference type="InterPro" id="IPR013249">
    <property type="entry name" value="RNA_pol_sigma70_r4_t2"/>
</dbReference>
<gene>
    <name evidence="7" type="ORF">WJU22_16880</name>
</gene>
<name>A0ABZ2YXA3_9BACT</name>
<dbReference type="NCBIfam" id="TIGR02985">
    <property type="entry name" value="Sig70_bacteroi1"/>
    <property type="match status" value="1"/>
</dbReference>
<feature type="domain" description="RNA polymerase sigma factor 70 region 4 type 2" evidence="6">
    <location>
        <begin position="110"/>
        <end position="159"/>
    </location>
</feature>
<dbReference type="Pfam" id="PF08281">
    <property type="entry name" value="Sigma70_r4_2"/>
    <property type="match status" value="1"/>
</dbReference>
<accession>A0ABZ2YXA3</accession>
<dbReference type="InterPro" id="IPR013324">
    <property type="entry name" value="RNA_pol_sigma_r3/r4-like"/>
</dbReference>
<sequence>MDEAFFRATYERYWSRLYSICYFTIGSREAAEDTVTEVFISLWNNRDRQVIENMDHYLVRAAKNLSLKYLIRQQKMDAALLRMVDTLQDHHRHSQPERPLEVKEIRAVAHRTLESLPEKTRAIYLMNREDGLTYQQIAEKTGLSVKSVEYHVSKALRALSQSLLVVLLELSCHHSGTI</sequence>
<dbReference type="Proteomes" id="UP001449657">
    <property type="component" value="Chromosome"/>
</dbReference>
<evidence type="ECO:0000256" key="4">
    <source>
        <dbReference type="ARBA" id="ARBA00023163"/>
    </source>
</evidence>
<evidence type="ECO:0000256" key="2">
    <source>
        <dbReference type="ARBA" id="ARBA00023015"/>
    </source>
</evidence>
<dbReference type="InterPro" id="IPR039425">
    <property type="entry name" value="RNA_pol_sigma-70-like"/>
</dbReference>
<dbReference type="InterPro" id="IPR014284">
    <property type="entry name" value="RNA_pol_sigma-70_dom"/>
</dbReference>
<dbReference type="PANTHER" id="PTHR43133:SF46">
    <property type="entry name" value="RNA POLYMERASE SIGMA-70 FACTOR ECF SUBFAMILY"/>
    <property type="match status" value="1"/>
</dbReference>
<evidence type="ECO:0000256" key="3">
    <source>
        <dbReference type="ARBA" id="ARBA00023082"/>
    </source>
</evidence>
<feature type="domain" description="RNA polymerase sigma-70 region 2" evidence="5">
    <location>
        <begin position="10"/>
        <end position="75"/>
    </location>
</feature>
<reference evidence="7 8" key="1">
    <citation type="submission" date="2024-03" db="EMBL/GenBank/DDBJ databases">
        <title>Chitinophaga caseinilytica sp. nov., a casein hydrolysing bacterium isolated from forest soil.</title>
        <authorList>
            <person name="Lee D.S."/>
            <person name="Han D.M."/>
            <person name="Baek J.H."/>
            <person name="Choi D.G."/>
            <person name="Jeon J.H."/>
            <person name="Jeon C.O."/>
        </authorList>
    </citation>
    <scope>NUCLEOTIDE SEQUENCE [LARGE SCALE GENOMIC DNA]</scope>
    <source>
        <strain evidence="7 8">KACC 19118</strain>
    </source>
</reference>
<dbReference type="Pfam" id="PF04542">
    <property type="entry name" value="Sigma70_r2"/>
    <property type="match status" value="1"/>
</dbReference>
<proteinExistence type="inferred from homology"/>
<keyword evidence="2" id="KW-0805">Transcription regulation</keyword>
<dbReference type="EMBL" id="CP150096">
    <property type="protein sequence ID" value="WZN44571.1"/>
    <property type="molecule type" value="Genomic_DNA"/>
</dbReference>